<keyword evidence="3" id="KW-0238">DNA-binding</keyword>
<dbReference type="Pfam" id="PF00126">
    <property type="entry name" value="HTH_1"/>
    <property type="match status" value="1"/>
</dbReference>
<feature type="region of interest" description="Disordered" evidence="5">
    <location>
        <begin position="309"/>
        <end position="351"/>
    </location>
</feature>
<sequence>MELKQIKTFITIVEWGSFSEAANQLYLSQPTVSLHIKQLENELGIELIGRTTKSHELTPHGEKFYEYAKSIMQMAYNIENTFSQKNNHKFTIGASSIAASYILPQLISAFSRKYPDNEITLFQSDTIKVINDIALGSLNLGIVGSQSMNNNLKFERIFQDKLVIATAYNDHFLALQASNPSIQELLRHPFISREDGSGTLKESAMLLREMKIDPLKLDKVLEVNNNEAIKQFIKLGTGISIISELAVINEVKNKEILTFPIDHKLSNRDFYLVHRKNSHLTDASRHFVEFVRKIDLNNLNFDISIDEEDEDDEDEPLNKDKTKKKKTKNSSKSRDFHRMVKPKRIHRKIND</sequence>
<gene>
    <name evidence="7" type="ORF">QP433_05475</name>
</gene>
<evidence type="ECO:0000256" key="1">
    <source>
        <dbReference type="ARBA" id="ARBA00009437"/>
    </source>
</evidence>
<dbReference type="InterPro" id="IPR036390">
    <property type="entry name" value="WH_DNA-bd_sf"/>
</dbReference>
<evidence type="ECO:0000256" key="3">
    <source>
        <dbReference type="ARBA" id="ARBA00023125"/>
    </source>
</evidence>
<evidence type="ECO:0000313" key="7">
    <source>
        <dbReference type="EMBL" id="MDK7187425.1"/>
    </source>
</evidence>
<dbReference type="FunFam" id="1.10.10.10:FF:000001">
    <property type="entry name" value="LysR family transcriptional regulator"/>
    <property type="match status" value="1"/>
</dbReference>
<dbReference type="GO" id="GO:0000976">
    <property type="term" value="F:transcription cis-regulatory region binding"/>
    <property type="evidence" value="ECO:0007669"/>
    <property type="project" value="TreeGrafter"/>
</dbReference>
<evidence type="ECO:0000259" key="6">
    <source>
        <dbReference type="PROSITE" id="PS50931"/>
    </source>
</evidence>
<comment type="caution">
    <text evidence="7">The sequence shown here is derived from an EMBL/GenBank/DDBJ whole genome shotgun (WGS) entry which is preliminary data.</text>
</comment>
<reference evidence="7" key="1">
    <citation type="submission" date="2023-05" db="EMBL/GenBank/DDBJ databases">
        <title>Cataloging the Phylogenetic Diversity of Human Bladder Bacteria.</title>
        <authorList>
            <person name="Du J."/>
        </authorList>
    </citation>
    <scope>NUCLEOTIDE SEQUENCE</scope>
    <source>
        <strain evidence="7">UMB1231</strain>
    </source>
</reference>
<dbReference type="InterPro" id="IPR036388">
    <property type="entry name" value="WH-like_DNA-bd_sf"/>
</dbReference>
<evidence type="ECO:0000313" key="8">
    <source>
        <dbReference type="Proteomes" id="UP001229251"/>
    </source>
</evidence>
<organism evidence="7 8">
    <name type="scientific">Facklamia hominis</name>
    <dbReference type="NCBI Taxonomy" id="178214"/>
    <lineage>
        <taxon>Bacteria</taxon>
        <taxon>Bacillati</taxon>
        <taxon>Bacillota</taxon>
        <taxon>Bacilli</taxon>
        <taxon>Lactobacillales</taxon>
        <taxon>Aerococcaceae</taxon>
        <taxon>Facklamia</taxon>
    </lineage>
</organism>
<accession>A0AAJ1Q6H1</accession>
<dbReference type="Gene3D" id="3.40.190.290">
    <property type="match status" value="1"/>
</dbReference>
<dbReference type="Pfam" id="PF03466">
    <property type="entry name" value="LysR_substrate"/>
    <property type="match status" value="1"/>
</dbReference>
<dbReference type="InterPro" id="IPR000847">
    <property type="entry name" value="LysR_HTH_N"/>
</dbReference>
<keyword evidence="2" id="KW-0805">Transcription regulation</keyword>
<keyword evidence="4" id="KW-0804">Transcription</keyword>
<evidence type="ECO:0000256" key="4">
    <source>
        <dbReference type="ARBA" id="ARBA00023163"/>
    </source>
</evidence>
<feature type="compositionally biased region" description="Basic residues" evidence="5">
    <location>
        <begin position="339"/>
        <end position="351"/>
    </location>
</feature>
<dbReference type="NCBIfam" id="NF040786">
    <property type="entry name" value="LysR_Sec_metab"/>
    <property type="match status" value="1"/>
</dbReference>
<evidence type="ECO:0000256" key="5">
    <source>
        <dbReference type="SAM" id="MobiDB-lite"/>
    </source>
</evidence>
<dbReference type="EMBL" id="JASOOE010000009">
    <property type="protein sequence ID" value="MDK7187425.1"/>
    <property type="molecule type" value="Genomic_DNA"/>
</dbReference>
<dbReference type="InterPro" id="IPR047788">
    <property type="entry name" value="LysR-like_Sec_metab"/>
</dbReference>
<feature type="compositionally biased region" description="Basic residues" evidence="5">
    <location>
        <begin position="321"/>
        <end position="331"/>
    </location>
</feature>
<dbReference type="AlphaFoldDB" id="A0AAJ1Q6H1"/>
<dbReference type="PANTHER" id="PTHR30126">
    <property type="entry name" value="HTH-TYPE TRANSCRIPTIONAL REGULATOR"/>
    <property type="match status" value="1"/>
</dbReference>
<feature type="domain" description="HTH lysR-type" evidence="6">
    <location>
        <begin position="1"/>
        <end position="58"/>
    </location>
</feature>
<protein>
    <submittedName>
        <fullName evidence="7">Selenium metabolism-associated LysR family transcriptional regulator</fullName>
    </submittedName>
</protein>
<comment type="similarity">
    <text evidence="1">Belongs to the LysR transcriptional regulatory family.</text>
</comment>
<dbReference type="PRINTS" id="PR00039">
    <property type="entry name" value="HTHLYSR"/>
</dbReference>
<name>A0AAJ1Q6H1_9LACT</name>
<dbReference type="Proteomes" id="UP001229251">
    <property type="component" value="Unassembled WGS sequence"/>
</dbReference>
<dbReference type="PROSITE" id="PS50931">
    <property type="entry name" value="HTH_LYSR"/>
    <property type="match status" value="1"/>
</dbReference>
<dbReference type="RefSeq" id="WP_006907890.1">
    <property type="nucleotide sequence ID" value="NZ_JASOOE010000009.1"/>
</dbReference>
<evidence type="ECO:0000256" key="2">
    <source>
        <dbReference type="ARBA" id="ARBA00023015"/>
    </source>
</evidence>
<dbReference type="PANTHER" id="PTHR30126:SF40">
    <property type="entry name" value="HTH-TYPE TRANSCRIPTIONAL REGULATOR GLTR"/>
    <property type="match status" value="1"/>
</dbReference>
<dbReference type="GO" id="GO:0003700">
    <property type="term" value="F:DNA-binding transcription factor activity"/>
    <property type="evidence" value="ECO:0007669"/>
    <property type="project" value="InterPro"/>
</dbReference>
<proteinExistence type="inferred from homology"/>
<dbReference type="Gene3D" id="1.10.10.10">
    <property type="entry name" value="Winged helix-like DNA-binding domain superfamily/Winged helix DNA-binding domain"/>
    <property type="match status" value="1"/>
</dbReference>
<dbReference type="SUPFAM" id="SSF46785">
    <property type="entry name" value="Winged helix' DNA-binding domain"/>
    <property type="match status" value="1"/>
</dbReference>
<dbReference type="SUPFAM" id="SSF53850">
    <property type="entry name" value="Periplasmic binding protein-like II"/>
    <property type="match status" value="1"/>
</dbReference>
<dbReference type="InterPro" id="IPR005119">
    <property type="entry name" value="LysR_subst-bd"/>
</dbReference>